<dbReference type="CDD" id="cd00452">
    <property type="entry name" value="KDPG_aldolase"/>
    <property type="match status" value="1"/>
</dbReference>
<dbReference type="EMBL" id="JXLI01000006">
    <property type="protein sequence ID" value="KJY57830.1"/>
    <property type="molecule type" value="Genomic_DNA"/>
</dbReference>
<evidence type="ECO:0000256" key="5">
    <source>
        <dbReference type="ARBA" id="ARBA00023277"/>
    </source>
</evidence>
<keyword evidence="4" id="KW-0456">Lyase</keyword>
<protein>
    <submittedName>
        <fullName evidence="6">2-dehydro-3-deoxyphosphogluconate aldolase</fullName>
    </submittedName>
</protein>
<evidence type="ECO:0000256" key="2">
    <source>
        <dbReference type="ARBA" id="ARBA00006906"/>
    </source>
</evidence>
<comment type="subunit">
    <text evidence="3">Homotrimer.</text>
</comment>
<reference evidence="6 7" key="1">
    <citation type="submission" date="2015-01" db="EMBL/GenBank/DDBJ databases">
        <title>Comparative genomics of the lactic acid bacteria isolated from the honey bee gut.</title>
        <authorList>
            <person name="Ellegaard K.M."/>
            <person name="Tamarit D."/>
            <person name="Javelind E."/>
            <person name="Olofsson T."/>
            <person name="Andersson S.G."/>
            <person name="Vasquez A."/>
        </authorList>
    </citation>
    <scope>NUCLEOTIDE SEQUENCE [LARGE SCALE GENOMIC DNA]</scope>
    <source>
        <strain evidence="6 7">Hma8</strain>
    </source>
</reference>
<dbReference type="GO" id="GO:0016829">
    <property type="term" value="F:lyase activity"/>
    <property type="evidence" value="ECO:0007669"/>
    <property type="project" value="UniProtKB-KW"/>
</dbReference>
<dbReference type="Proteomes" id="UP000033531">
    <property type="component" value="Unassembled WGS sequence"/>
</dbReference>
<dbReference type="PANTHER" id="PTHR30246">
    <property type="entry name" value="2-KETO-3-DEOXY-6-PHOSPHOGLUCONATE ALDOLASE"/>
    <property type="match status" value="1"/>
</dbReference>
<gene>
    <name evidence="6" type="ORF">JF74_03330</name>
</gene>
<proteinExistence type="inferred from homology"/>
<dbReference type="InterPro" id="IPR000887">
    <property type="entry name" value="Aldlse_KDPG_KHG"/>
</dbReference>
<dbReference type="STRING" id="1218507.JF74_03330"/>
<dbReference type="OrthoDB" id="9802667at2"/>
<name>A0A0F4LGV6_9LACO</name>
<comment type="caution">
    <text evidence="6">The sequence shown here is derived from an EMBL/GenBank/DDBJ whole genome shotgun (WGS) entry which is preliminary data.</text>
</comment>
<evidence type="ECO:0000256" key="3">
    <source>
        <dbReference type="ARBA" id="ARBA00011233"/>
    </source>
</evidence>
<dbReference type="PATRIC" id="fig|1218507.3.peg.498"/>
<dbReference type="AlphaFoldDB" id="A0A0F4LGV6"/>
<accession>A0A0F4LGV6</accession>
<dbReference type="RefSeq" id="WP_046324353.1">
    <property type="nucleotide sequence ID" value="NZ_JBHTMT010000006.1"/>
</dbReference>
<dbReference type="Pfam" id="PF01081">
    <property type="entry name" value="Aldolase"/>
    <property type="match status" value="1"/>
</dbReference>
<evidence type="ECO:0000256" key="4">
    <source>
        <dbReference type="ARBA" id="ARBA00023239"/>
    </source>
</evidence>
<dbReference type="PANTHER" id="PTHR30246:SF1">
    <property type="entry name" value="2-DEHYDRO-3-DEOXY-6-PHOSPHOGALACTONATE ALDOLASE-RELATED"/>
    <property type="match status" value="1"/>
</dbReference>
<organism evidence="6 7">
    <name type="scientific">Lactobacillus melliventris</name>
    <dbReference type="NCBI Taxonomy" id="1218507"/>
    <lineage>
        <taxon>Bacteria</taxon>
        <taxon>Bacillati</taxon>
        <taxon>Bacillota</taxon>
        <taxon>Bacilli</taxon>
        <taxon>Lactobacillales</taxon>
        <taxon>Lactobacillaceae</taxon>
        <taxon>Lactobacillus</taxon>
    </lineage>
</organism>
<evidence type="ECO:0000313" key="6">
    <source>
        <dbReference type="EMBL" id="KJY57830.1"/>
    </source>
</evidence>
<comment type="pathway">
    <text evidence="1">Carbohydrate acid metabolism.</text>
</comment>
<evidence type="ECO:0000313" key="7">
    <source>
        <dbReference type="Proteomes" id="UP000033531"/>
    </source>
</evidence>
<dbReference type="HOGENOM" id="CLU_077795_2_2_9"/>
<dbReference type="InterPro" id="IPR013785">
    <property type="entry name" value="Aldolase_TIM"/>
</dbReference>
<comment type="similarity">
    <text evidence="2">Belongs to the KHG/KDPG aldolase family.</text>
</comment>
<dbReference type="SUPFAM" id="SSF51569">
    <property type="entry name" value="Aldolase"/>
    <property type="match status" value="1"/>
</dbReference>
<keyword evidence="5" id="KW-0119">Carbohydrate metabolism</keyword>
<sequence length="205" mass="22703">MKVENYPKYTIIMRNYSSMQSNAVLQALEGLEDEFAVEVTMNTHQAIEEIKELNSKFGKKILIGAGTVLTFSEEIAAIDAGAKFILSACQFTKAMIEYAKKRGVVTIPGVMTPTEVFRMDSYGADIIKVFPAVDIGPRFFKDIQAPLGKLRLMAVGGISEKNIHEFFENEAQYVGIGSNAFNKEDLKSLNIANLHQSLVNLVKKS</sequence>
<dbReference type="Gene3D" id="3.20.20.70">
    <property type="entry name" value="Aldolase class I"/>
    <property type="match status" value="1"/>
</dbReference>
<evidence type="ECO:0000256" key="1">
    <source>
        <dbReference type="ARBA" id="ARBA00004761"/>
    </source>
</evidence>